<accession>A0A644U8E5</accession>
<organism evidence="1">
    <name type="scientific">bioreactor metagenome</name>
    <dbReference type="NCBI Taxonomy" id="1076179"/>
    <lineage>
        <taxon>unclassified sequences</taxon>
        <taxon>metagenomes</taxon>
        <taxon>ecological metagenomes</taxon>
    </lineage>
</organism>
<name>A0A644U8E5_9ZZZZ</name>
<dbReference type="AlphaFoldDB" id="A0A644U8E5"/>
<dbReference type="EMBL" id="VSSQ01000086">
    <property type="protein sequence ID" value="MPL75200.1"/>
    <property type="molecule type" value="Genomic_DNA"/>
</dbReference>
<gene>
    <name evidence="1" type="ORF">SDC9_21022</name>
</gene>
<proteinExistence type="predicted"/>
<reference evidence="1" key="1">
    <citation type="submission" date="2019-08" db="EMBL/GenBank/DDBJ databases">
        <authorList>
            <person name="Kucharzyk K."/>
            <person name="Murdoch R.W."/>
            <person name="Higgins S."/>
            <person name="Loffler F."/>
        </authorList>
    </citation>
    <scope>NUCLEOTIDE SEQUENCE</scope>
</reference>
<protein>
    <submittedName>
        <fullName evidence="1">Uncharacterized protein</fullName>
    </submittedName>
</protein>
<evidence type="ECO:0000313" key="1">
    <source>
        <dbReference type="EMBL" id="MPL75200.1"/>
    </source>
</evidence>
<sequence length="134" mass="15912">MPAVNVDVKRLSFSADPKYLTQLIFKSVSDKERLEILIKNYGFRLPIASAILSFLYLDNFTIYDYRVCKVFPDFIPLGNLSDIDKIWPRYLEFIEAVKSIDEQQYTLQEKDRMLWGYSFRESLKKDIEKCFSKK</sequence>
<comment type="caution">
    <text evidence="1">The sequence shown here is derived from an EMBL/GenBank/DDBJ whole genome shotgun (WGS) entry which is preliminary data.</text>
</comment>